<dbReference type="InterPro" id="IPR036412">
    <property type="entry name" value="HAD-like_sf"/>
</dbReference>
<comment type="caution">
    <text evidence="5">The sequence shown here is derived from an EMBL/GenBank/DDBJ whole genome shotgun (WGS) entry which is preliminary data.</text>
</comment>
<evidence type="ECO:0000256" key="2">
    <source>
        <dbReference type="ARBA" id="ARBA00006171"/>
    </source>
</evidence>
<dbReference type="SFLD" id="SFLDS00003">
    <property type="entry name" value="Haloacid_Dehalogenase"/>
    <property type="match status" value="1"/>
</dbReference>
<evidence type="ECO:0000313" key="5">
    <source>
        <dbReference type="EMBL" id="MCB6184338.1"/>
    </source>
</evidence>
<protein>
    <submittedName>
        <fullName evidence="5">HAD family phosphatase</fullName>
    </submittedName>
</protein>
<dbReference type="SUPFAM" id="SSF56784">
    <property type="entry name" value="HAD-like"/>
    <property type="match status" value="1"/>
</dbReference>
<reference evidence="5" key="1">
    <citation type="submission" date="2021-10" db="EMBL/GenBank/DDBJ databases">
        <title>The complete genome sequence of Leeia sp. TBRC 13508.</title>
        <authorList>
            <person name="Charoenyingcharoen P."/>
            <person name="Yukphan P."/>
        </authorList>
    </citation>
    <scope>NUCLEOTIDE SEQUENCE</scope>
    <source>
        <strain evidence="5">TBRC 13508</strain>
    </source>
</reference>
<dbReference type="PANTHER" id="PTHR46193:SF10">
    <property type="entry name" value="6-PHOSPHOGLUCONATE PHOSPHATASE"/>
    <property type="match status" value="1"/>
</dbReference>
<dbReference type="RefSeq" id="WP_227181149.1">
    <property type="nucleotide sequence ID" value="NZ_JAJBZT010000006.1"/>
</dbReference>
<dbReference type="Pfam" id="PF00702">
    <property type="entry name" value="Hydrolase"/>
    <property type="match status" value="1"/>
</dbReference>
<keyword evidence="4" id="KW-0460">Magnesium</keyword>
<sequence length="223" mass="24167">MANWPKFLLSDCDGVIVDSETIAESVVIEVFAESFGRETVEEELHNTFGIRVMDILANLERNHRKQLPEASRQLLLKQIDDLVAERAPAMPKVKEVYCSLGLPVAVVSNSSPDRIFKSIQTAGIVELVDKHYYSGDIVPMPKPAPDVYLAAAYGLGAYPKDCVAIEDSVAGVKAAVAAGIPVVGFVGGQHIKPGHTEVLKNLGAFAVIDDFGELKSVFQYRLA</sequence>
<dbReference type="Gene3D" id="1.10.150.240">
    <property type="entry name" value="Putative phosphatase, domain 2"/>
    <property type="match status" value="1"/>
</dbReference>
<accession>A0ABS8D9Q9</accession>
<keyword evidence="3" id="KW-0479">Metal-binding</keyword>
<dbReference type="SFLD" id="SFLDG01129">
    <property type="entry name" value="C1.5:_HAD__Beta-PGM__Phosphata"/>
    <property type="match status" value="1"/>
</dbReference>
<dbReference type="InterPro" id="IPR006439">
    <property type="entry name" value="HAD-SF_hydro_IA"/>
</dbReference>
<dbReference type="Proteomes" id="UP001165395">
    <property type="component" value="Unassembled WGS sequence"/>
</dbReference>
<keyword evidence="6" id="KW-1185">Reference proteome</keyword>
<organism evidence="5 6">
    <name type="scientific">Leeia speluncae</name>
    <dbReference type="NCBI Taxonomy" id="2884804"/>
    <lineage>
        <taxon>Bacteria</taxon>
        <taxon>Pseudomonadati</taxon>
        <taxon>Pseudomonadota</taxon>
        <taxon>Betaproteobacteria</taxon>
        <taxon>Neisseriales</taxon>
        <taxon>Leeiaceae</taxon>
        <taxon>Leeia</taxon>
    </lineage>
</organism>
<dbReference type="NCBIfam" id="TIGR01509">
    <property type="entry name" value="HAD-SF-IA-v3"/>
    <property type="match status" value="1"/>
</dbReference>
<dbReference type="Gene3D" id="3.40.50.1000">
    <property type="entry name" value="HAD superfamily/HAD-like"/>
    <property type="match status" value="1"/>
</dbReference>
<evidence type="ECO:0000313" key="6">
    <source>
        <dbReference type="Proteomes" id="UP001165395"/>
    </source>
</evidence>
<dbReference type="InterPro" id="IPR023198">
    <property type="entry name" value="PGP-like_dom2"/>
</dbReference>
<dbReference type="InterPro" id="IPR023214">
    <property type="entry name" value="HAD_sf"/>
</dbReference>
<comment type="cofactor">
    <cofactor evidence="1">
        <name>Mg(2+)</name>
        <dbReference type="ChEBI" id="CHEBI:18420"/>
    </cofactor>
</comment>
<dbReference type="InterPro" id="IPR051600">
    <property type="entry name" value="Beta-PGM-like"/>
</dbReference>
<evidence type="ECO:0000256" key="1">
    <source>
        <dbReference type="ARBA" id="ARBA00001946"/>
    </source>
</evidence>
<gene>
    <name evidence="5" type="ORF">LIN78_12360</name>
</gene>
<evidence type="ECO:0000256" key="3">
    <source>
        <dbReference type="ARBA" id="ARBA00022723"/>
    </source>
</evidence>
<evidence type="ECO:0000256" key="4">
    <source>
        <dbReference type="ARBA" id="ARBA00022842"/>
    </source>
</evidence>
<proteinExistence type="inferred from homology"/>
<dbReference type="PANTHER" id="PTHR46193">
    <property type="entry name" value="6-PHOSPHOGLUCONATE PHOSPHATASE"/>
    <property type="match status" value="1"/>
</dbReference>
<comment type="similarity">
    <text evidence="2">Belongs to the HAD-like hydrolase superfamily. CbbY/CbbZ/Gph/YieH family.</text>
</comment>
<name>A0ABS8D9Q9_9NEIS</name>
<dbReference type="EMBL" id="JAJBZT010000006">
    <property type="protein sequence ID" value="MCB6184338.1"/>
    <property type="molecule type" value="Genomic_DNA"/>
</dbReference>